<gene>
    <name evidence="2" type="ORF">QTJ16_001435</name>
</gene>
<name>A0AAD9WGI8_9HELO</name>
<organism evidence="2 3">
    <name type="scientific">Diplocarpon rosae</name>
    <dbReference type="NCBI Taxonomy" id="946125"/>
    <lineage>
        <taxon>Eukaryota</taxon>
        <taxon>Fungi</taxon>
        <taxon>Dikarya</taxon>
        <taxon>Ascomycota</taxon>
        <taxon>Pezizomycotina</taxon>
        <taxon>Leotiomycetes</taxon>
        <taxon>Helotiales</taxon>
        <taxon>Drepanopezizaceae</taxon>
        <taxon>Diplocarpon</taxon>
    </lineage>
</organism>
<evidence type="ECO:0000313" key="2">
    <source>
        <dbReference type="EMBL" id="KAK2630615.1"/>
    </source>
</evidence>
<feature type="region of interest" description="Disordered" evidence="1">
    <location>
        <begin position="241"/>
        <end position="319"/>
    </location>
</feature>
<evidence type="ECO:0000313" key="3">
    <source>
        <dbReference type="Proteomes" id="UP001285354"/>
    </source>
</evidence>
<sequence>MPSAELPESFSSVGIAENATAAPETDLLNAARDAYSSARTESHHGTTPALPPALADIRGKSGTEILADLNKLPLFMTDLEENEGLEALRALAYEGTPLEVAAGFKERGNECFREKGWRDAKEFYGKGIDVLLVEVRKRQAGAGISSKLDGEGKGKGAEEDGEKVDGEKVDGGSQEGNRGPGSKLGESRSVPSGVAELQELYTGLRERAADQPTERQSVLQILQSAAGAGSDRRSRRCLRAWACNRPRQQSPATRRSRHHQAARHRRRPPSQGTRARPAPTLREHDAGYGAPGQGYQDAQDGSAARDGRRGHQARPRTYGSYIDPCVSDGVVVSTTSAVRLHQGLQRDRPAGASFELYTAATVGSARRVYHRRRGLLHGDGEGGAGEGGQEGATAAGAEWGHGGGCG</sequence>
<protein>
    <submittedName>
        <fullName evidence="2">Uncharacterized protein</fullName>
    </submittedName>
</protein>
<dbReference type="GO" id="GO:0051879">
    <property type="term" value="F:Hsp90 protein binding"/>
    <property type="evidence" value="ECO:0007669"/>
    <property type="project" value="TreeGrafter"/>
</dbReference>
<comment type="caution">
    <text evidence="2">The sequence shown here is derived from an EMBL/GenBank/DDBJ whole genome shotgun (WGS) entry which is preliminary data.</text>
</comment>
<evidence type="ECO:0000256" key="1">
    <source>
        <dbReference type="SAM" id="MobiDB-lite"/>
    </source>
</evidence>
<dbReference type="EMBL" id="JAUBYV010000001">
    <property type="protein sequence ID" value="KAK2630615.1"/>
    <property type="molecule type" value="Genomic_DNA"/>
</dbReference>
<accession>A0AAD9WGI8</accession>
<feature type="region of interest" description="Disordered" evidence="1">
    <location>
        <begin position="34"/>
        <end position="53"/>
    </location>
</feature>
<keyword evidence="3" id="KW-1185">Reference proteome</keyword>
<feature type="compositionally biased region" description="Basic residues" evidence="1">
    <location>
        <begin position="254"/>
        <end position="268"/>
    </location>
</feature>
<reference evidence="2" key="1">
    <citation type="submission" date="2023-06" db="EMBL/GenBank/DDBJ databases">
        <title>Draft genome of Marssonina rosae.</title>
        <authorList>
            <person name="Cheng Q."/>
        </authorList>
    </citation>
    <scope>NUCLEOTIDE SEQUENCE</scope>
    <source>
        <strain evidence="2">R4</strain>
    </source>
</reference>
<dbReference type="Proteomes" id="UP001285354">
    <property type="component" value="Unassembled WGS sequence"/>
</dbReference>
<dbReference type="GO" id="GO:0005829">
    <property type="term" value="C:cytosol"/>
    <property type="evidence" value="ECO:0007669"/>
    <property type="project" value="TreeGrafter"/>
</dbReference>
<feature type="compositionally biased region" description="Basic and acidic residues" evidence="1">
    <location>
        <begin position="148"/>
        <end position="170"/>
    </location>
</feature>
<feature type="region of interest" description="Disordered" evidence="1">
    <location>
        <begin position="378"/>
        <end position="406"/>
    </location>
</feature>
<dbReference type="GO" id="GO:0005634">
    <property type="term" value="C:nucleus"/>
    <property type="evidence" value="ECO:0007669"/>
    <property type="project" value="TreeGrafter"/>
</dbReference>
<feature type="compositionally biased region" description="Gly residues" evidence="1">
    <location>
        <begin position="381"/>
        <end position="390"/>
    </location>
</feature>
<dbReference type="PANTHER" id="PTHR46035:SF1">
    <property type="entry name" value="TETRATRICOPEPTIDE REPEAT PROTEIN 4"/>
    <property type="match status" value="1"/>
</dbReference>
<dbReference type="AlphaFoldDB" id="A0AAD9WGI8"/>
<feature type="region of interest" description="Disordered" evidence="1">
    <location>
        <begin position="144"/>
        <end position="193"/>
    </location>
</feature>
<proteinExistence type="predicted"/>
<dbReference type="PANTHER" id="PTHR46035">
    <property type="entry name" value="TETRATRICOPEPTIDE REPEAT PROTEIN 4"/>
    <property type="match status" value="1"/>
</dbReference>
<dbReference type="GO" id="GO:0006457">
    <property type="term" value="P:protein folding"/>
    <property type="evidence" value="ECO:0007669"/>
    <property type="project" value="TreeGrafter"/>
</dbReference>
<dbReference type="GO" id="GO:0030544">
    <property type="term" value="F:Hsp70 protein binding"/>
    <property type="evidence" value="ECO:0007669"/>
    <property type="project" value="TreeGrafter"/>
</dbReference>